<dbReference type="InterPro" id="IPR020843">
    <property type="entry name" value="ER"/>
</dbReference>
<dbReference type="InterPro" id="IPR036291">
    <property type="entry name" value="NAD(P)-bd_dom_sf"/>
</dbReference>
<dbReference type="SMART" id="SM00829">
    <property type="entry name" value="PKS_ER"/>
    <property type="match status" value="1"/>
</dbReference>
<evidence type="ECO:0000256" key="4">
    <source>
        <dbReference type="ARBA" id="ARBA00022833"/>
    </source>
</evidence>
<keyword evidence="5" id="KW-0560">Oxidoreductase</keyword>
<evidence type="ECO:0000256" key="1">
    <source>
        <dbReference type="ARBA" id="ARBA00001947"/>
    </source>
</evidence>
<dbReference type="SUPFAM" id="SSF50129">
    <property type="entry name" value="GroES-like"/>
    <property type="match status" value="1"/>
</dbReference>
<sequence length="344" mass="36082">MTTGLPAVMRASVLLEKRKLAIEERPVPELEPDEVLIKVASVGVCGSDVHYFAEGRIGDFVVEQPLILGHEAGGTIVAVGDRVSPDRVGQRVSIEPQHPDPTSAESLSGRYNLDPHMRFYATPPVDGAFAEYVKIQSHFAFAVPDEVSDDAAALMEPLSVGIAAAQKGGITAGSRVLIAGAGPIGIIAAQVARAFGATEIIVSDVDDARLKQSVRFGATRTVNPIREDPAALDLGVDCFIDASGATPAVLSGLRSVRPGGTVVLVGMGADEIALPIPVIQNNEITLTGVFRYANTWPTAIELVRTGRVDLDSLVTGRYGLADVEEALIASTRSTSLKTIVTPGS</sequence>
<name>A0A078MND0_9MICC</name>
<evidence type="ECO:0000256" key="2">
    <source>
        <dbReference type="ARBA" id="ARBA00008072"/>
    </source>
</evidence>
<dbReference type="Pfam" id="PF00107">
    <property type="entry name" value="ADH_zinc_N"/>
    <property type="match status" value="1"/>
</dbReference>
<dbReference type="InterPro" id="IPR045306">
    <property type="entry name" value="SDH-like"/>
</dbReference>
<gene>
    <name evidence="9" type="primary">gutB</name>
    <name evidence="9" type="ORF">BN1051_02101</name>
</gene>
<evidence type="ECO:0000259" key="8">
    <source>
        <dbReference type="SMART" id="SM00829"/>
    </source>
</evidence>
<protein>
    <submittedName>
        <fullName evidence="9">Sorbitol dehydrogenase</fullName>
    </submittedName>
</protein>
<evidence type="ECO:0000256" key="3">
    <source>
        <dbReference type="ARBA" id="ARBA00022723"/>
    </source>
</evidence>
<dbReference type="SUPFAM" id="SSF51735">
    <property type="entry name" value="NAD(P)-binding Rossmann-fold domains"/>
    <property type="match status" value="1"/>
</dbReference>
<dbReference type="AlphaFoldDB" id="A0A078MND0"/>
<comment type="cofactor">
    <cofactor evidence="1 6">
        <name>Zn(2+)</name>
        <dbReference type="ChEBI" id="CHEBI:29105"/>
    </cofactor>
</comment>
<feature type="domain" description="Enoyl reductase (ER)" evidence="8">
    <location>
        <begin position="17"/>
        <end position="340"/>
    </location>
</feature>
<dbReference type="PANTHER" id="PTHR43161:SF9">
    <property type="entry name" value="SORBITOL DEHYDROGENASE"/>
    <property type="match status" value="1"/>
</dbReference>
<proteinExistence type="inferred from homology"/>
<dbReference type="InterPro" id="IPR002328">
    <property type="entry name" value="ADH_Zn_CS"/>
</dbReference>
<dbReference type="PROSITE" id="PS00059">
    <property type="entry name" value="ADH_ZINC"/>
    <property type="match status" value="1"/>
</dbReference>
<dbReference type="InterPro" id="IPR013154">
    <property type="entry name" value="ADH-like_N"/>
</dbReference>
<dbReference type="InterPro" id="IPR013149">
    <property type="entry name" value="ADH-like_C"/>
</dbReference>
<dbReference type="GO" id="GO:0008270">
    <property type="term" value="F:zinc ion binding"/>
    <property type="evidence" value="ECO:0007669"/>
    <property type="project" value="InterPro"/>
</dbReference>
<accession>A0A078MND0</accession>
<evidence type="ECO:0000256" key="5">
    <source>
        <dbReference type="ARBA" id="ARBA00023002"/>
    </source>
</evidence>
<keyword evidence="3 6" id="KW-0479">Metal-binding</keyword>
<dbReference type="PATRIC" id="fig|1461584.3.peg.2077"/>
<evidence type="ECO:0000313" key="9">
    <source>
        <dbReference type="EMBL" id="CEA08743.1"/>
    </source>
</evidence>
<dbReference type="PANTHER" id="PTHR43161">
    <property type="entry name" value="SORBITOL DEHYDROGENASE"/>
    <property type="match status" value="1"/>
</dbReference>
<evidence type="ECO:0000256" key="6">
    <source>
        <dbReference type="RuleBase" id="RU361277"/>
    </source>
</evidence>
<dbReference type="GO" id="GO:0016616">
    <property type="term" value="F:oxidoreductase activity, acting on the CH-OH group of donors, NAD or NADP as acceptor"/>
    <property type="evidence" value="ECO:0007669"/>
    <property type="project" value="InterPro"/>
</dbReference>
<dbReference type="CDD" id="cd05285">
    <property type="entry name" value="sorbitol_DH"/>
    <property type="match status" value="1"/>
</dbReference>
<dbReference type="InterPro" id="IPR011032">
    <property type="entry name" value="GroES-like_sf"/>
</dbReference>
<dbReference type="Pfam" id="PF08240">
    <property type="entry name" value="ADH_N"/>
    <property type="match status" value="1"/>
</dbReference>
<keyword evidence="4 6" id="KW-0862">Zinc</keyword>
<reference evidence="9" key="1">
    <citation type="submission" date="2014-07" db="EMBL/GenBank/DDBJ databases">
        <authorList>
            <person name="Urmite Genomes Urmite Genomes"/>
        </authorList>
    </citation>
    <scope>NUCLEOTIDE SEQUENCE</scope>
    <source>
        <strain evidence="9">11W110_air</strain>
    </source>
</reference>
<dbReference type="EMBL" id="LN483071">
    <property type="protein sequence ID" value="CEA08743.1"/>
    <property type="molecule type" value="Genomic_DNA"/>
</dbReference>
<evidence type="ECO:0000256" key="7">
    <source>
        <dbReference type="SAM" id="MobiDB-lite"/>
    </source>
</evidence>
<feature type="region of interest" description="Disordered" evidence="7">
    <location>
        <begin position="88"/>
        <end position="108"/>
    </location>
</feature>
<comment type="similarity">
    <text evidence="2 6">Belongs to the zinc-containing alcohol dehydrogenase family.</text>
</comment>
<organism evidence="9">
    <name type="scientific">Arthrobacter saudimassiliensis</name>
    <dbReference type="NCBI Taxonomy" id="1461584"/>
    <lineage>
        <taxon>Bacteria</taxon>
        <taxon>Bacillati</taxon>
        <taxon>Actinomycetota</taxon>
        <taxon>Actinomycetes</taxon>
        <taxon>Micrococcales</taxon>
        <taxon>Micrococcaceae</taxon>
        <taxon>Arthrobacter</taxon>
    </lineage>
</organism>
<dbReference type="Gene3D" id="3.90.180.10">
    <property type="entry name" value="Medium-chain alcohol dehydrogenases, catalytic domain"/>
    <property type="match status" value="1"/>
</dbReference>
<dbReference type="Gene3D" id="3.40.50.720">
    <property type="entry name" value="NAD(P)-binding Rossmann-like Domain"/>
    <property type="match status" value="1"/>
</dbReference>